<evidence type="ECO:0000313" key="1">
    <source>
        <dbReference type="EMBL" id="MCP9276556.1"/>
    </source>
</evidence>
<reference evidence="1 2" key="1">
    <citation type="submission" date="2022-06" db="EMBL/GenBank/DDBJ databases">
        <title>Mycolicibacterium sp. CAU 1645 isolated from seawater.</title>
        <authorList>
            <person name="Kim W."/>
        </authorList>
    </citation>
    <scope>NUCLEOTIDE SEQUENCE [LARGE SCALE GENOMIC DNA]</scope>
    <source>
        <strain evidence="1 2">CAU 1645</strain>
    </source>
</reference>
<keyword evidence="2" id="KW-1185">Reference proteome</keyword>
<accession>A0ABT1MBK4</accession>
<gene>
    <name evidence="1" type="ORF">NM203_30660</name>
</gene>
<evidence type="ECO:0000313" key="2">
    <source>
        <dbReference type="Proteomes" id="UP001651690"/>
    </source>
</evidence>
<dbReference type="Proteomes" id="UP001651690">
    <property type="component" value="Unassembled WGS sequence"/>
</dbReference>
<name>A0ABT1MBK4_9MYCO</name>
<dbReference type="EMBL" id="JANDBD010000017">
    <property type="protein sequence ID" value="MCP9276556.1"/>
    <property type="molecule type" value="Genomic_DNA"/>
</dbReference>
<comment type="caution">
    <text evidence="1">The sequence shown here is derived from an EMBL/GenBank/DDBJ whole genome shotgun (WGS) entry which is preliminary data.</text>
</comment>
<proteinExistence type="predicted"/>
<organism evidence="1 2">
    <name type="scientific">Mycolicibacterium arenosum</name>
    <dbReference type="NCBI Taxonomy" id="2952157"/>
    <lineage>
        <taxon>Bacteria</taxon>
        <taxon>Bacillati</taxon>
        <taxon>Actinomycetota</taxon>
        <taxon>Actinomycetes</taxon>
        <taxon>Mycobacteriales</taxon>
        <taxon>Mycobacteriaceae</taxon>
        <taxon>Mycolicibacterium</taxon>
    </lineage>
</organism>
<dbReference type="RefSeq" id="WP_255064620.1">
    <property type="nucleotide sequence ID" value="NZ_JANDBD010000017.1"/>
</dbReference>
<protein>
    <submittedName>
        <fullName evidence="1">Uncharacterized protein</fullName>
    </submittedName>
</protein>
<sequence>MKEVVVATPVEARAEVVGVRGDLPRFEILIRDELAAVGLPADEVFVAVRERDSMLMNMPRLLSTLEPEVLGRSYYISKMIAACSVGLFDAALNYLWDELVNELRRRVAGFDLGYFYDIAAPSPDLRKHLRDESDLPRIDDASLLRAAREIGLLTDVGYQRLDHIRFMRNHASAAHPNQVTLTGLDLANWLEVCVREVITTPPDTVTAATGRLLANIKKERLDSDAVRDAAAFFDQLPSERADTLANGLFGLYTDAQRTPIVADNVRLLWPKLWPFVSDTARRTFGVRHARARASAETAIATSARELVDLVDGAAYLTEEVRAVEMAEVLDDLMTAHLGLNNFYTEASPARRLEELTGTQGVIPEPVRSHYVRTLVEVFLGNGYGVSFAADPVYTRLLQILDGPTAGAALRLFLEPSEWLRRAYRTT</sequence>